<comment type="caution">
    <text evidence="3">The sequence shown here is derived from an EMBL/GenBank/DDBJ whole genome shotgun (WGS) entry which is preliminary data.</text>
</comment>
<reference evidence="3" key="1">
    <citation type="journal article" date="2015" name="Nature">
        <title>Complex archaea that bridge the gap between prokaryotes and eukaryotes.</title>
        <authorList>
            <person name="Spang A."/>
            <person name="Saw J.H."/>
            <person name="Jorgensen S.L."/>
            <person name="Zaremba-Niedzwiedzka K."/>
            <person name="Martijn J."/>
            <person name="Lind A.E."/>
            <person name="van Eijk R."/>
            <person name="Schleper C."/>
            <person name="Guy L."/>
            <person name="Ettema T.J."/>
        </authorList>
    </citation>
    <scope>NUCLEOTIDE SEQUENCE</scope>
</reference>
<dbReference type="EMBL" id="LAZR01019751">
    <property type="protein sequence ID" value="KKL91366.1"/>
    <property type="molecule type" value="Genomic_DNA"/>
</dbReference>
<dbReference type="AlphaFoldDB" id="A0A0F9GLJ5"/>
<evidence type="ECO:0000256" key="2">
    <source>
        <dbReference type="ARBA" id="ARBA00022840"/>
    </source>
</evidence>
<dbReference type="InterPro" id="IPR027310">
    <property type="entry name" value="Profilin_CS"/>
</dbReference>
<evidence type="ECO:0000256" key="1">
    <source>
        <dbReference type="ARBA" id="ARBA00022741"/>
    </source>
</evidence>
<evidence type="ECO:0008006" key="4">
    <source>
        <dbReference type="Google" id="ProtNLM"/>
    </source>
</evidence>
<keyword evidence="2" id="KW-0067">ATP-binding</keyword>
<dbReference type="InterPro" id="IPR027417">
    <property type="entry name" value="P-loop_NTPase"/>
</dbReference>
<dbReference type="GO" id="GO:0032153">
    <property type="term" value="C:cell division site"/>
    <property type="evidence" value="ECO:0007669"/>
    <property type="project" value="TreeGrafter"/>
</dbReference>
<dbReference type="GO" id="GO:0005737">
    <property type="term" value="C:cytoplasm"/>
    <property type="evidence" value="ECO:0007669"/>
    <property type="project" value="TreeGrafter"/>
</dbReference>
<dbReference type="PANTHER" id="PTHR12169:SF6">
    <property type="entry name" value="AFG1-LIKE ATPASE"/>
    <property type="match status" value="1"/>
</dbReference>
<dbReference type="PROSITE" id="PS00414">
    <property type="entry name" value="PROFILIN"/>
    <property type="match status" value="1"/>
</dbReference>
<protein>
    <recommendedName>
        <fullName evidence="4">Cell division protein ZapE</fullName>
    </recommendedName>
</protein>
<gene>
    <name evidence="3" type="ORF">LCGC14_1895390</name>
</gene>
<name>A0A0F9GLJ5_9ZZZZ</name>
<accession>A0A0F9GLJ5</accession>
<evidence type="ECO:0000313" key="3">
    <source>
        <dbReference type="EMBL" id="KKL91366.1"/>
    </source>
</evidence>
<dbReference type="InterPro" id="IPR005654">
    <property type="entry name" value="ATPase_AFG1-like"/>
</dbReference>
<proteinExistence type="predicted"/>
<keyword evidence="1" id="KW-0547">Nucleotide-binding</keyword>
<dbReference type="GO" id="GO:0003779">
    <property type="term" value="F:actin binding"/>
    <property type="evidence" value="ECO:0007669"/>
    <property type="project" value="InterPro"/>
</dbReference>
<dbReference type="GO" id="GO:0051301">
    <property type="term" value="P:cell division"/>
    <property type="evidence" value="ECO:0007669"/>
    <property type="project" value="TreeGrafter"/>
</dbReference>
<dbReference type="Gene3D" id="3.40.50.300">
    <property type="entry name" value="P-loop containing nucleotide triphosphate hydrolases"/>
    <property type="match status" value="1"/>
</dbReference>
<dbReference type="PANTHER" id="PTHR12169">
    <property type="entry name" value="ATPASE N2B"/>
    <property type="match status" value="1"/>
</dbReference>
<feature type="non-terminal residue" evidence="3">
    <location>
        <position position="80"/>
    </location>
</feature>
<sequence length="80" mass="9408">MTPWQKYQQDLQRDDFVYDAAQENAVRHLQRLFDDLTAQKPAAKGWFSRLFNKDSTPPIKGLYFWGGVGRGKTYLVDTFY</sequence>
<dbReference type="GO" id="GO:0016887">
    <property type="term" value="F:ATP hydrolysis activity"/>
    <property type="evidence" value="ECO:0007669"/>
    <property type="project" value="InterPro"/>
</dbReference>
<dbReference type="GO" id="GO:0005524">
    <property type="term" value="F:ATP binding"/>
    <property type="evidence" value="ECO:0007669"/>
    <property type="project" value="UniProtKB-KW"/>
</dbReference>
<organism evidence="3">
    <name type="scientific">marine sediment metagenome</name>
    <dbReference type="NCBI Taxonomy" id="412755"/>
    <lineage>
        <taxon>unclassified sequences</taxon>
        <taxon>metagenomes</taxon>
        <taxon>ecological metagenomes</taxon>
    </lineage>
</organism>
<dbReference type="Pfam" id="PF03969">
    <property type="entry name" value="AFG1_ATPase"/>
    <property type="match status" value="1"/>
</dbReference>